<organism evidence="1 2">
    <name type="scientific">Panicum virgatum</name>
    <name type="common">Blackwell switchgrass</name>
    <dbReference type="NCBI Taxonomy" id="38727"/>
    <lineage>
        <taxon>Eukaryota</taxon>
        <taxon>Viridiplantae</taxon>
        <taxon>Streptophyta</taxon>
        <taxon>Embryophyta</taxon>
        <taxon>Tracheophyta</taxon>
        <taxon>Spermatophyta</taxon>
        <taxon>Magnoliopsida</taxon>
        <taxon>Liliopsida</taxon>
        <taxon>Poales</taxon>
        <taxon>Poaceae</taxon>
        <taxon>PACMAD clade</taxon>
        <taxon>Panicoideae</taxon>
        <taxon>Panicodae</taxon>
        <taxon>Paniceae</taxon>
        <taxon>Panicinae</taxon>
        <taxon>Panicum</taxon>
        <taxon>Panicum sect. Hiantes</taxon>
    </lineage>
</organism>
<reference evidence="1" key="1">
    <citation type="submission" date="2020-05" db="EMBL/GenBank/DDBJ databases">
        <title>WGS assembly of Panicum virgatum.</title>
        <authorList>
            <person name="Lovell J.T."/>
            <person name="Jenkins J."/>
            <person name="Shu S."/>
            <person name="Juenger T.E."/>
            <person name="Schmutz J."/>
        </authorList>
    </citation>
    <scope>NUCLEOTIDE SEQUENCE</scope>
    <source>
        <strain evidence="1">AP13</strain>
    </source>
</reference>
<name>A0A8T0P6F7_PANVG</name>
<evidence type="ECO:0000313" key="2">
    <source>
        <dbReference type="Proteomes" id="UP000823388"/>
    </source>
</evidence>
<accession>A0A8T0P6F7</accession>
<dbReference type="AlphaFoldDB" id="A0A8T0P6F7"/>
<sequence length="116" mass="13514">MPGRVLLRIGEDFFNLRSSLLPTLTNLMTNMPGMWGKKGFLKAKKFDEEKAMQMWAEMLKWSTRAISITHGTSHAQMLLMLLSVRFSYKPRTSLTLLRDVVEWQSEEENYSVLDKK</sequence>
<dbReference type="Proteomes" id="UP000823388">
    <property type="component" value="Chromosome 8N"/>
</dbReference>
<keyword evidence="2" id="KW-1185">Reference proteome</keyword>
<evidence type="ECO:0000313" key="1">
    <source>
        <dbReference type="EMBL" id="KAG2557210.1"/>
    </source>
</evidence>
<protein>
    <submittedName>
        <fullName evidence="1">Uncharacterized protein</fullName>
    </submittedName>
</protein>
<proteinExistence type="predicted"/>
<dbReference type="InterPro" id="IPR036273">
    <property type="entry name" value="CRAL/TRIO_N_dom_sf"/>
</dbReference>
<dbReference type="SUPFAM" id="SSF46938">
    <property type="entry name" value="CRAL/TRIO N-terminal domain"/>
    <property type="match status" value="1"/>
</dbReference>
<dbReference type="EMBL" id="CM029052">
    <property type="protein sequence ID" value="KAG2557210.1"/>
    <property type="molecule type" value="Genomic_DNA"/>
</dbReference>
<gene>
    <name evidence="1" type="ORF">PVAP13_8NG088405</name>
</gene>
<comment type="caution">
    <text evidence="1">The sequence shown here is derived from an EMBL/GenBank/DDBJ whole genome shotgun (WGS) entry which is preliminary data.</text>
</comment>